<accession>A0A1X7GP81</accession>
<evidence type="ECO:0000313" key="2">
    <source>
        <dbReference type="EMBL" id="SMF72177.1"/>
    </source>
</evidence>
<evidence type="ECO:0000256" key="1">
    <source>
        <dbReference type="SAM" id="MobiDB-lite"/>
    </source>
</evidence>
<dbReference type="Proteomes" id="UP000192936">
    <property type="component" value="Unassembled WGS sequence"/>
</dbReference>
<dbReference type="EMBL" id="FXAK01000007">
    <property type="protein sequence ID" value="SMF72177.1"/>
    <property type="molecule type" value="Genomic_DNA"/>
</dbReference>
<name>A0A1X7GP81_9PROT</name>
<evidence type="ECO:0000313" key="3">
    <source>
        <dbReference type="Proteomes" id="UP000192936"/>
    </source>
</evidence>
<gene>
    <name evidence="2" type="ORF">SAMN02982917_4093</name>
</gene>
<proteinExistence type="predicted"/>
<dbReference type="AlphaFoldDB" id="A0A1X7GP81"/>
<reference evidence="2 3" key="1">
    <citation type="submission" date="2017-04" db="EMBL/GenBank/DDBJ databases">
        <authorList>
            <person name="Afonso C.L."/>
            <person name="Miller P.J."/>
            <person name="Scott M.A."/>
            <person name="Spackman E."/>
            <person name="Goraichik I."/>
            <person name="Dimitrov K.M."/>
            <person name="Suarez D.L."/>
            <person name="Swayne D.E."/>
        </authorList>
    </citation>
    <scope>NUCLEOTIDE SEQUENCE [LARGE SCALE GENOMIC DNA]</scope>
    <source>
        <strain evidence="2 3">A2P</strain>
    </source>
</reference>
<dbReference type="OrthoDB" id="7302057at2"/>
<organism evidence="2 3">
    <name type="scientific">Azospirillum oryzae</name>
    <dbReference type="NCBI Taxonomy" id="286727"/>
    <lineage>
        <taxon>Bacteria</taxon>
        <taxon>Pseudomonadati</taxon>
        <taxon>Pseudomonadota</taxon>
        <taxon>Alphaproteobacteria</taxon>
        <taxon>Rhodospirillales</taxon>
        <taxon>Azospirillaceae</taxon>
        <taxon>Azospirillum</taxon>
    </lineage>
</organism>
<feature type="region of interest" description="Disordered" evidence="1">
    <location>
        <begin position="243"/>
        <end position="282"/>
    </location>
</feature>
<protein>
    <submittedName>
        <fullName evidence="2">Uncharacterized protein</fullName>
    </submittedName>
</protein>
<dbReference type="RefSeq" id="WP_085088912.1">
    <property type="nucleotide sequence ID" value="NZ_FXAK01000007.1"/>
</dbReference>
<sequence>MIQAEKRSPFYLLRELFQDALGLAPGLTDKRRVLALLLVRRSDESIFVRCGELVAWIGADKLARAMRCDRRTVQRGLSWLLGAGIIEVDRKGGGRARSTRYRFSKQWLGATAVQLENCGIAEAYGLPDDLFAVANGGTYAAVAARFSGDTAADGWQGAGQGGRNSGLVAAVPGANSGMMGGSAENSGATATVSGQNCGAFSEDGGETAALATANCGNSAGNCGAALPPEIDLNNRNRDARAVKTATGQNPDRRQRHLPLPISGGRSAAEESQGYPGAERNRGWQPRIVQRAAEILGDAQRAILAVEWLEDAQKERLRDGYRPKAEELEKWLGWALDRVDGAGGLAPAGELPPDLAQAVQLAAQQAVRDVLPSIVPTLIQALQQQLQGGGAGTVAA</sequence>